<feature type="domain" description="AIP/AIPL N-terminal FKBP-type PPIase" evidence="6">
    <location>
        <begin position="26"/>
        <end position="165"/>
    </location>
</feature>
<evidence type="ECO:0000313" key="7">
    <source>
        <dbReference type="EnsemblMetazoa" id="Aqu2.1.27192_001"/>
    </source>
</evidence>
<dbReference type="EnsemblMetazoa" id="XM_003387864.3">
    <property type="protein sequence ID" value="XP_003387912.1"/>
    <property type="gene ID" value="LOC100638731"/>
</dbReference>
<sequence>MSVRTQVPGVRKDLIYGGKGPPPQFLKNSKAVFHFRSIKLNPDGSLPAGEDEIKDHVIDDTRTLGCGPFELLVGRKFKMDVWEDLVKEMLVGEVARFTCPYKLVVDYPIIAQTLRKVAKQKLDPTGYYNDAHRDHAHRCGFGAMTHGSGHKDLDMLTQLKLPLAFEIELLKVEAPGQYEPDVWAMKSEEKEELVPILKEEGNALYKAGDYQGAAGKYFRALEYIESVSIQEKPLGNEWKRIEDIKVPLLLNYSQCLLLMENYLEVIRHTSKVLELEPNNVKGLFRRGKAYAADWCQEEAERDFKRALELDPSLKKTIDKELRTLTERMRIKEREERGKFQGKLF</sequence>
<dbReference type="InParanoid" id="A0A1X7UHE8"/>
<dbReference type="Proteomes" id="UP000007879">
    <property type="component" value="Unassembled WGS sequence"/>
</dbReference>
<dbReference type="InterPro" id="IPR011990">
    <property type="entry name" value="TPR-like_helical_dom_sf"/>
</dbReference>
<dbReference type="PANTHER" id="PTHR11242:SF0">
    <property type="entry name" value="TPR_REGION DOMAIN-CONTAINING PROTEIN"/>
    <property type="match status" value="1"/>
</dbReference>
<dbReference type="Pfam" id="PF23322">
    <property type="entry name" value="PPIase_AIP"/>
    <property type="match status" value="1"/>
</dbReference>
<evidence type="ECO:0000313" key="8">
    <source>
        <dbReference type="Proteomes" id="UP000007879"/>
    </source>
</evidence>
<dbReference type="PANTHER" id="PTHR11242">
    <property type="entry name" value="ARYL HYDROCARBON RECEPTOR INTERACTING PROTEIN RELATED"/>
    <property type="match status" value="1"/>
</dbReference>
<evidence type="ECO:0000259" key="6">
    <source>
        <dbReference type="Pfam" id="PF23322"/>
    </source>
</evidence>
<dbReference type="InterPro" id="IPR019734">
    <property type="entry name" value="TPR_rpt"/>
</dbReference>
<dbReference type="FunCoup" id="A0A1X7UHE8">
    <property type="interactions" value="498"/>
</dbReference>
<keyword evidence="4 5" id="KW-0802">TPR repeat</keyword>
<dbReference type="Gene3D" id="3.10.50.40">
    <property type="match status" value="1"/>
</dbReference>
<evidence type="ECO:0000256" key="3">
    <source>
        <dbReference type="ARBA" id="ARBA00022737"/>
    </source>
</evidence>
<accession>A0A1X7UHE8</accession>
<evidence type="ECO:0000256" key="2">
    <source>
        <dbReference type="ARBA" id="ARBA00022490"/>
    </source>
</evidence>
<evidence type="ECO:0000256" key="1">
    <source>
        <dbReference type="ARBA" id="ARBA00004496"/>
    </source>
</evidence>
<dbReference type="SUPFAM" id="SSF48452">
    <property type="entry name" value="TPR-like"/>
    <property type="match status" value="1"/>
</dbReference>
<dbReference type="KEGG" id="aqu:100638731"/>
<dbReference type="Pfam" id="PF07719">
    <property type="entry name" value="TPR_2"/>
    <property type="match status" value="1"/>
</dbReference>
<dbReference type="GO" id="GO:0005737">
    <property type="term" value="C:cytoplasm"/>
    <property type="evidence" value="ECO:0007669"/>
    <property type="project" value="UniProtKB-SubCell"/>
</dbReference>
<dbReference type="FunFam" id="1.25.40.10:FF:000052">
    <property type="entry name" value="Aryl-hydrocarbon-interacting protein-like 1"/>
    <property type="match status" value="1"/>
</dbReference>
<feature type="repeat" description="TPR" evidence="5">
    <location>
        <begin position="280"/>
        <end position="313"/>
    </location>
</feature>
<dbReference type="PROSITE" id="PS50005">
    <property type="entry name" value="TPR"/>
    <property type="match status" value="1"/>
</dbReference>
<protein>
    <recommendedName>
        <fullName evidence="6">AIP/AIPL N-terminal FKBP-type PPIase domain-containing protein</fullName>
    </recommendedName>
</protein>
<dbReference type="SMART" id="SM00028">
    <property type="entry name" value="TPR"/>
    <property type="match status" value="3"/>
</dbReference>
<dbReference type="AlphaFoldDB" id="A0A1X7UHE8"/>
<name>A0A1X7UHE8_AMPQE</name>
<dbReference type="GO" id="GO:0003755">
    <property type="term" value="F:peptidyl-prolyl cis-trans isomerase activity"/>
    <property type="evidence" value="ECO:0007669"/>
    <property type="project" value="InterPro"/>
</dbReference>
<keyword evidence="2" id="KW-0963">Cytoplasm</keyword>
<evidence type="ECO:0000256" key="4">
    <source>
        <dbReference type="ARBA" id="ARBA00022803"/>
    </source>
</evidence>
<dbReference type="eggNOG" id="KOG0545">
    <property type="taxonomic scope" value="Eukaryota"/>
</dbReference>
<keyword evidence="8" id="KW-1185">Reference proteome</keyword>
<dbReference type="InterPro" id="IPR039663">
    <property type="entry name" value="AIP/AIPL1/TTC9"/>
</dbReference>
<comment type="subcellular location">
    <subcellularLocation>
        <location evidence="1">Cytoplasm</location>
    </subcellularLocation>
</comment>
<evidence type="ECO:0000256" key="5">
    <source>
        <dbReference type="PROSITE-ProRule" id="PRU00339"/>
    </source>
</evidence>
<reference evidence="7" key="2">
    <citation type="submission" date="2017-05" db="UniProtKB">
        <authorList>
            <consortium name="EnsemblMetazoa"/>
        </authorList>
    </citation>
    <scope>IDENTIFICATION</scope>
</reference>
<reference evidence="8" key="1">
    <citation type="journal article" date="2010" name="Nature">
        <title>The Amphimedon queenslandica genome and the evolution of animal complexity.</title>
        <authorList>
            <person name="Srivastava M."/>
            <person name="Simakov O."/>
            <person name="Chapman J."/>
            <person name="Fahey B."/>
            <person name="Gauthier M.E."/>
            <person name="Mitros T."/>
            <person name="Richards G.S."/>
            <person name="Conaco C."/>
            <person name="Dacre M."/>
            <person name="Hellsten U."/>
            <person name="Larroux C."/>
            <person name="Putnam N.H."/>
            <person name="Stanke M."/>
            <person name="Adamska M."/>
            <person name="Darling A."/>
            <person name="Degnan S.M."/>
            <person name="Oakley T.H."/>
            <person name="Plachetzki D.C."/>
            <person name="Zhai Y."/>
            <person name="Adamski M."/>
            <person name="Calcino A."/>
            <person name="Cummins S.F."/>
            <person name="Goodstein D.M."/>
            <person name="Harris C."/>
            <person name="Jackson D.J."/>
            <person name="Leys S.P."/>
            <person name="Shu S."/>
            <person name="Woodcroft B.J."/>
            <person name="Vervoort M."/>
            <person name="Kosik K.S."/>
            <person name="Manning G."/>
            <person name="Degnan B.M."/>
            <person name="Rokhsar D.S."/>
        </authorList>
    </citation>
    <scope>NUCLEOTIDE SEQUENCE [LARGE SCALE GENOMIC DNA]</scope>
</reference>
<keyword evidence="3" id="KW-0677">Repeat</keyword>
<dbReference type="SUPFAM" id="SSF54534">
    <property type="entry name" value="FKBP-like"/>
    <property type="match status" value="1"/>
</dbReference>
<dbReference type="OrthoDB" id="5829758at2759"/>
<organism evidence="7">
    <name type="scientific">Amphimedon queenslandica</name>
    <name type="common">Sponge</name>
    <dbReference type="NCBI Taxonomy" id="400682"/>
    <lineage>
        <taxon>Eukaryota</taxon>
        <taxon>Metazoa</taxon>
        <taxon>Porifera</taxon>
        <taxon>Demospongiae</taxon>
        <taxon>Heteroscleromorpha</taxon>
        <taxon>Haplosclerida</taxon>
        <taxon>Niphatidae</taxon>
        <taxon>Amphimedon</taxon>
    </lineage>
</organism>
<dbReference type="EnsemblMetazoa" id="Aqu2.1.27192_001">
    <property type="protein sequence ID" value="Aqu2.1.27192_001"/>
    <property type="gene ID" value="Aqu2.1.27192"/>
</dbReference>
<dbReference type="InterPro" id="IPR046357">
    <property type="entry name" value="PPIase_dom_sf"/>
</dbReference>
<dbReference type="InterPro" id="IPR056277">
    <property type="entry name" value="PPIase_AIP"/>
</dbReference>
<dbReference type="STRING" id="400682.A0A1X7UHE8"/>
<dbReference type="OMA" id="QQHERNV"/>
<proteinExistence type="predicted"/>
<dbReference type="Gene3D" id="1.25.40.10">
    <property type="entry name" value="Tetratricopeptide repeat domain"/>
    <property type="match status" value="1"/>
</dbReference>
<gene>
    <name evidence="7" type="primary">100638731</name>
</gene>
<dbReference type="InterPro" id="IPR013105">
    <property type="entry name" value="TPR_2"/>
</dbReference>